<keyword evidence="7" id="KW-1185">Reference proteome</keyword>
<dbReference type="PANTHER" id="PTHR32329">
    <property type="entry name" value="BIFUNCTIONAL PROTEIN [INCLUDES 2-HYDROXYACYL-COA DEHYDRATASE (N-TER) AND ITS ACTIVATOR DOMAIN (C_TERM)-RELATED"/>
    <property type="match status" value="1"/>
</dbReference>
<dbReference type="Gene3D" id="3.40.50.11890">
    <property type="match status" value="1"/>
</dbReference>
<dbReference type="AlphaFoldDB" id="A0A916J4A1"/>
<sequence>MNTENVVKGKRSELKGAEFANVGTDVTMTVNIEDVIDPILIKEISGVTAMGVDIGSRNAKAVLLHQGKLHTALLPTGINMQETAQELLEELFGTANIKLEDIGFIVGTGYGRVSLNFTTVPCEILTEISCHAMGAHYLNAGTRTIVDIGGQDAKAIQVDPATGKVVKFRMNDKCAAGTGRFLEKAAALLDLDMFTVGPESLKSTKDLDVSSQCVVFAESEVVSHRAKGELEADISAGVHMASARRVTTLLRVIPLESDIVFTGGVSNNVGMRHALERLLGKTIVVPHLDMVYAGALGAAVYAQRMAIEARRPKTSEAMAKADLSDLTRRIEDAELSLVERKDVKKVGYLCTYTPHEMFTAAGVAYGRLDKCGAPEVVNAGEVITKSVFCDMSKSVLGHFRTKDPFYDALDQVVTFYTCDTMRAVSNAIDNYFKPSHGYVVPRTSGKNSSRDFFRQEIINFKKDMENLTGKKIDDEQLRESIRLHDKLRKMIRKISELRKRNRPPLTGSDFLEITRAYRSIPAQEQLPVLEELYARLSAVPDDDVPRLRIMIAGGIMADGDRRVMDLLEKDIGVNVVVEDHCTGLSSFYYDRAETDDPYRDLANAYLDQAPCARQSPISRRIEFSGMLAQEYKVDAVLYYFLKFCPSFSQTKSLFIRKYQQLQLPTLELDTDFSQGDTGQIKTRLEAFVEVLKESKGAKKLCAA</sequence>
<dbReference type="InterPro" id="IPR051805">
    <property type="entry name" value="Dehydratase_Activator_Redct"/>
</dbReference>
<evidence type="ECO:0000256" key="1">
    <source>
        <dbReference type="ARBA" id="ARBA00001966"/>
    </source>
</evidence>
<name>A0A916J4A1_9PROT</name>
<dbReference type="InterPro" id="IPR043129">
    <property type="entry name" value="ATPase_NBD"/>
</dbReference>
<comment type="caution">
    <text evidence="6">The sequence shown here is derived from an EMBL/GenBank/DDBJ whole genome shotgun (WGS) entry which is preliminary data.</text>
</comment>
<evidence type="ECO:0000256" key="2">
    <source>
        <dbReference type="ARBA" id="ARBA00022723"/>
    </source>
</evidence>
<keyword evidence="2" id="KW-0479">Metal-binding</keyword>
<dbReference type="Pfam" id="PF06050">
    <property type="entry name" value="HGD-D"/>
    <property type="match status" value="1"/>
</dbReference>
<dbReference type="InterPro" id="IPR008275">
    <property type="entry name" value="CoA_E_activase_dom"/>
</dbReference>
<dbReference type="SUPFAM" id="SSF53067">
    <property type="entry name" value="Actin-like ATPase domain"/>
    <property type="match status" value="1"/>
</dbReference>
<keyword evidence="3" id="KW-0408">Iron</keyword>
<gene>
    <name evidence="6" type="ORF">GTOL_11579</name>
</gene>
<dbReference type="GO" id="GO:0046872">
    <property type="term" value="F:metal ion binding"/>
    <property type="evidence" value="ECO:0007669"/>
    <property type="project" value="UniProtKB-KW"/>
</dbReference>
<dbReference type="EMBL" id="CAJQUM010000001">
    <property type="protein sequence ID" value="CAG4883696.1"/>
    <property type="molecule type" value="Genomic_DNA"/>
</dbReference>
<dbReference type="Proteomes" id="UP000742786">
    <property type="component" value="Unassembled WGS sequence"/>
</dbReference>
<comment type="cofactor">
    <cofactor evidence="1">
        <name>[4Fe-4S] cluster</name>
        <dbReference type="ChEBI" id="CHEBI:49883"/>
    </cofactor>
</comment>
<dbReference type="CDD" id="cd24036">
    <property type="entry name" value="ASKHA_NBD_BcrAD_BadFG_HgdC_HadI"/>
    <property type="match status" value="1"/>
</dbReference>
<dbReference type="InterPro" id="IPR002731">
    <property type="entry name" value="ATPase_BadF"/>
</dbReference>
<keyword evidence="4" id="KW-0411">Iron-sulfur</keyword>
<evidence type="ECO:0000313" key="6">
    <source>
        <dbReference type="EMBL" id="CAG4883696.1"/>
    </source>
</evidence>
<proteinExistence type="predicted"/>
<evidence type="ECO:0000259" key="5">
    <source>
        <dbReference type="Pfam" id="PF01869"/>
    </source>
</evidence>
<accession>A0A916J4A1</accession>
<dbReference type="Gene3D" id="1.20.1270.370">
    <property type="match status" value="1"/>
</dbReference>
<protein>
    <submittedName>
        <fullName evidence="6">ATPase, activator of (R)-hydroxyglutaryl-CoA dehydratase (Modular protein)</fullName>
    </submittedName>
</protein>
<feature type="domain" description="ATPase BadF/BadG/BcrA/BcrD type" evidence="5">
    <location>
        <begin position="51"/>
        <end position="302"/>
    </location>
</feature>
<dbReference type="Gene3D" id="3.40.50.11900">
    <property type="match status" value="1"/>
</dbReference>
<dbReference type="RefSeq" id="WP_220635632.1">
    <property type="nucleotide sequence ID" value="NZ_CAJQUM010000001.1"/>
</dbReference>
<dbReference type="GO" id="GO:0051536">
    <property type="term" value="F:iron-sulfur cluster binding"/>
    <property type="evidence" value="ECO:0007669"/>
    <property type="project" value="UniProtKB-KW"/>
</dbReference>
<dbReference type="PANTHER" id="PTHR32329:SF2">
    <property type="entry name" value="BIFUNCTIONAL PROTEIN [INCLUDES 2-HYDROXYACYL-COA DEHYDRATASE (N-TER) AND ITS ACTIVATOR DOMAIN (C_TERM)"/>
    <property type="match status" value="1"/>
</dbReference>
<dbReference type="NCBIfam" id="TIGR00241">
    <property type="entry name" value="CoA_E_activ"/>
    <property type="match status" value="1"/>
</dbReference>
<reference evidence="6" key="1">
    <citation type="submission" date="2021-04" db="EMBL/GenBank/DDBJ databases">
        <authorList>
            <person name="Hornung B."/>
        </authorList>
    </citation>
    <scope>NUCLEOTIDE SEQUENCE</scope>
    <source>
        <strain evidence="6">G5G6</strain>
    </source>
</reference>
<dbReference type="Pfam" id="PF01869">
    <property type="entry name" value="BcrAD_BadFG"/>
    <property type="match status" value="1"/>
</dbReference>
<organism evidence="6 7">
    <name type="scientific">Georgfuchsia toluolica</name>
    <dbReference type="NCBI Taxonomy" id="424218"/>
    <lineage>
        <taxon>Bacteria</taxon>
        <taxon>Pseudomonadati</taxon>
        <taxon>Pseudomonadota</taxon>
        <taxon>Betaproteobacteria</taxon>
        <taxon>Nitrosomonadales</taxon>
        <taxon>Sterolibacteriaceae</taxon>
        <taxon>Georgfuchsia</taxon>
    </lineage>
</organism>
<dbReference type="InterPro" id="IPR010327">
    <property type="entry name" value="FldB/FldC_alpha/beta"/>
</dbReference>
<dbReference type="Gene3D" id="3.30.420.40">
    <property type="match status" value="2"/>
</dbReference>
<evidence type="ECO:0000313" key="7">
    <source>
        <dbReference type="Proteomes" id="UP000742786"/>
    </source>
</evidence>
<evidence type="ECO:0000256" key="4">
    <source>
        <dbReference type="ARBA" id="ARBA00023014"/>
    </source>
</evidence>
<evidence type="ECO:0000256" key="3">
    <source>
        <dbReference type="ARBA" id="ARBA00023004"/>
    </source>
</evidence>